<reference evidence="9 10" key="1">
    <citation type="submission" date="2019-11" db="EMBL/GenBank/DDBJ databases">
        <authorList>
            <person name="Li X.-J."/>
            <person name="Feng X.-M."/>
        </authorList>
    </citation>
    <scope>NUCLEOTIDE SEQUENCE [LARGE SCALE GENOMIC DNA]</scope>
    <source>
        <strain evidence="9 10">XMNu-373</strain>
    </source>
</reference>
<dbReference type="Gene3D" id="2.30.40.10">
    <property type="entry name" value="Urease, subunit C, domain 1"/>
    <property type="match status" value="1"/>
</dbReference>
<dbReference type="SUPFAM" id="SSF51556">
    <property type="entry name" value="Metallo-dependent hydrolases"/>
    <property type="match status" value="1"/>
</dbReference>
<evidence type="ECO:0000256" key="2">
    <source>
        <dbReference type="ARBA" id="ARBA00022723"/>
    </source>
</evidence>
<keyword evidence="4 5" id="KW-0119">Carbohydrate metabolism</keyword>
<evidence type="ECO:0000313" key="9">
    <source>
        <dbReference type="EMBL" id="NDL57444.1"/>
    </source>
</evidence>
<dbReference type="CDD" id="cd00854">
    <property type="entry name" value="NagA"/>
    <property type="match status" value="1"/>
</dbReference>
<dbReference type="InterPro" id="IPR006680">
    <property type="entry name" value="Amidohydro-rel"/>
</dbReference>
<dbReference type="GO" id="GO:0006046">
    <property type="term" value="P:N-acetylglucosamine catabolic process"/>
    <property type="evidence" value="ECO:0007669"/>
    <property type="project" value="TreeGrafter"/>
</dbReference>
<dbReference type="EC" id="3.5.1.25" evidence="9"/>
<dbReference type="SUPFAM" id="SSF51338">
    <property type="entry name" value="Composite domain of metallo-dependent hydrolases"/>
    <property type="match status" value="1"/>
</dbReference>
<dbReference type="InterPro" id="IPR032466">
    <property type="entry name" value="Metal_Hydrolase"/>
</dbReference>
<dbReference type="Pfam" id="PF01979">
    <property type="entry name" value="Amidohydro_1"/>
    <property type="match status" value="1"/>
</dbReference>
<accession>A0A7K3M2C9</accession>
<dbReference type="InterPro" id="IPR011059">
    <property type="entry name" value="Metal-dep_hydrolase_composite"/>
</dbReference>
<feature type="binding site" evidence="7">
    <location>
        <position position="226"/>
    </location>
    <ligand>
        <name>Zn(2+)</name>
        <dbReference type="ChEBI" id="CHEBI:29105"/>
    </ligand>
</feature>
<dbReference type="NCBIfam" id="TIGR00221">
    <property type="entry name" value="nagA"/>
    <property type="match status" value="1"/>
</dbReference>
<evidence type="ECO:0000259" key="8">
    <source>
        <dbReference type="Pfam" id="PF01979"/>
    </source>
</evidence>
<comment type="similarity">
    <text evidence="1 5">Belongs to the metallo-dependent hydrolases superfamily. NagA family.</text>
</comment>
<keyword evidence="3 5" id="KW-0378">Hydrolase</keyword>
<evidence type="ECO:0000313" key="10">
    <source>
        <dbReference type="Proteomes" id="UP000460435"/>
    </source>
</evidence>
<evidence type="ECO:0000256" key="4">
    <source>
        <dbReference type="ARBA" id="ARBA00023277"/>
    </source>
</evidence>
<evidence type="ECO:0000256" key="5">
    <source>
        <dbReference type="PIRNR" id="PIRNR038994"/>
    </source>
</evidence>
<sequence>MTTAGSARTPLLVTNGRIVTPTETFDTGWLRTDGTVISALGSGPVPAHAAANATELDAGRRWVGPGFIDLHIHGGGGHEIMEGREDALAGVSFFLARHGTTAFLPTTYTASREDTLHVLKIIAAQQGSVDGGATVLGAHMEGPYISRRRRGAHRQQYIREADWEELDAFLATGVVRLMAVAPEQPGNAGLVAALRDRGVAVSAGHTDATFEDMLAAADAGVSQVTHVFNGMRGVHHREPGAAGAALLLDQISCELIADGIHVDPAVLRLVRQAKGRRGVILVSDAGKAAGLADGEYIRAGRKMTVRDGAMRMADGTISSSTSTLDVGLRTYCAANDLPFDAAWDSVSRNAAEAIGVADRKGTLEPGKDADVVMLDDDGRVAATIVEGRLVHRTW</sequence>
<dbReference type="PANTHER" id="PTHR11113:SF14">
    <property type="entry name" value="N-ACETYLGLUCOSAMINE-6-PHOSPHATE DEACETYLASE"/>
    <property type="match status" value="1"/>
</dbReference>
<organism evidence="9 10">
    <name type="scientific">Phytoactinopolyspora mesophila</name>
    <dbReference type="NCBI Taxonomy" id="2650750"/>
    <lineage>
        <taxon>Bacteria</taxon>
        <taxon>Bacillati</taxon>
        <taxon>Actinomycetota</taxon>
        <taxon>Actinomycetes</taxon>
        <taxon>Jiangellales</taxon>
        <taxon>Jiangellaceae</taxon>
        <taxon>Phytoactinopolyspora</taxon>
    </lineage>
</organism>
<name>A0A7K3M2C9_9ACTN</name>
<protein>
    <submittedName>
        <fullName evidence="9">N-acetylglucosamine-6-phosphate deacetylase</fullName>
        <ecNumber evidence="9">3.5.1.25</ecNumber>
    </submittedName>
</protein>
<evidence type="ECO:0000256" key="7">
    <source>
        <dbReference type="PIRSR" id="PIRSR038994-3"/>
    </source>
</evidence>
<dbReference type="GO" id="GO:0046872">
    <property type="term" value="F:metal ion binding"/>
    <property type="evidence" value="ECO:0007669"/>
    <property type="project" value="UniProtKB-KW"/>
</dbReference>
<comment type="caution">
    <text evidence="9">The sequence shown here is derived from an EMBL/GenBank/DDBJ whole genome shotgun (WGS) entry which is preliminary data.</text>
</comment>
<feature type="domain" description="Amidohydrolase-related" evidence="8">
    <location>
        <begin position="63"/>
        <end position="390"/>
    </location>
</feature>
<dbReference type="AlphaFoldDB" id="A0A7K3M2C9"/>
<dbReference type="Proteomes" id="UP000460435">
    <property type="component" value="Unassembled WGS sequence"/>
</dbReference>
<feature type="active site" description="Proton donor/acceptor" evidence="6">
    <location>
        <position position="284"/>
    </location>
</feature>
<evidence type="ECO:0000256" key="1">
    <source>
        <dbReference type="ARBA" id="ARBA00010716"/>
    </source>
</evidence>
<dbReference type="InterPro" id="IPR003764">
    <property type="entry name" value="GlcNAc_6-P_deAcase"/>
</dbReference>
<evidence type="ECO:0000256" key="3">
    <source>
        <dbReference type="ARBA" id="ARBA00022801"/>
    </source>
</evidence>
<dbReference type="PIRSF" id="PIRSF038994">
    <property type="entry name" value="NagA"/>
    <property type="match status" value="1"/>
</dbReference>
<proteinExistence type="inferred from homology"/>
<dbReference type="RefSeq" id="WP_162450156.1">
    <property type="nucleotide sequence ID" value="NZ_WLZY01000003.1"/>
</dbReference>
<keyword evidence="2 7" id="KW-0479">Metal-binding</keyword>
<dbReference type="Gene3D" id="3.20.20.140">
    <property type="entry name" value="Metal-dependent hydrolases"/>
    <property type="match status" value="1"/>
</dbReference>
<dbReference type="EMBL" id="WLZY01000003">
    <property type="protein sequence ID" value="NDL57444.1"/>
    <property type="molecule type" value="Genomic_DNA"/>
</dbReference>
<feature type="binding site" evidence="7">
    <location>
        <position position="205"/>
    </location>
    <ligand>
        <name>Zn(2+)</name>
        <dbReference type="ChEBI" id="CHEBI:29105"/>
    </ligand>
</feature>
<feature type="binding site" evidence="7">
    <location>
        <position position="141"/>
    </location>
    <ligand>
        <name>Zn(2+)</name>
        <dbReference type="ChEBI" id="CHEBI:29105"/>
    </ligand>
</feature>
<comment type="cofactor">
    <cofactor evidence="7">
        <name>a divalent metal cation</name>
        <dbReference type="ChEBI" id="CHEBI:60240"/>
    </cofactor>
    <text evidence="7">Binds 1 divalent metal cation per subunit.</text>
</comment>
<dbReference type="PANTHER" id="PTHR11113">
    <property type="entry name" value="N-ACETYLGLUCOSAMINE-6-PHOSPHATE DEACETYLASE"/>
    <property type="match status" value="1"/>
</dbReference>
<gene>
    <name evidence="9" type="primary">nagA</name>
    <name evidence="9" type="ORF">F7O44_10205</name>
</gene>
<dbReference type="GO" id="GO:0008448">
    <property type="term" value="F:N-acetylglucosamine-6-phosphate deacetylase activity"/>
    <property type="evidence" value="ECO:0007669"/>
    <property type="project" value="UniProtKB-EC"/>
</dbReference>
<keyword evidence="10" id="KW-1185">Reference proteome</keyword>
<evidence type="ECO:0000256" key="6">
    <source>
        <dbReference type="PIRSR" id="PIRSR038994-1"/>
    </source>
</evidence>